<dbReference type="AlphaFoldDB" id="A0A4S2MUZ3"/>
<feature type="transmembrane region" description="Helical" evidence="1">
    <location>
        <begin position="39"/>
        <end position="66"/>
    </location>
</feature>
<evidence type="ECO:0000313" key="2">
    <source>
        <dbReference type="EMBL" id="TGZ80327.1"/>
    </source>
</evidence>
<evidence type="ECO:0000313" key="3">
    <source>
        <dbReference type="Proteomes" id="UP000298138"/>
    </source>
</evidence>
<dbReference type="EMBL" id="ML220125">
    <property type="protein sequence ID" value="TGZ80327.1"/>
    <property type="molecule type" value="Genomic_DNA"/>
</dbReference>
<protein>
    <submittedName>
        <fullName evidence="2">Uncharacterized protein</fullName>
    </submittedName>
</protein>
<name>A0A4S2MUZ3_9PEZI</name>
<accession>A0A4S2MUZ3</accession>
<dbReference type="InParanoid" id="A0A4S2MUZ3"/>
<proteinExistence type="predicted"/>
<evidence type="ECO:0000256" key="1">
    <source>
        <dbReference type="SAM" id="Phobius"/>
    </source>
</evidence>
<gene>
    <name evidence="2" type="ORF">EX30DRAFT_57073</name>
</gene>
<organism evidence="2 3">
    <name type="scientific">Ascodesmis nigricans</name>
    <dbReference type="NCBI Taxonomy" id="341454"/>
    <lineage>
        <taxon>Eukaryota</taxon>
        <taxon>Fungi</taxon>
        <taxon>Dikarya</taxon>
        <taxon>Ascomycota</taxon>
        <taxon>Pezizomycotina</taxon>
        <taxon>Pezizomycetes</taxon>
        <taxon>Pezizales</taxon>
        <taxon>Ascodesmidaceae</taxon>
        <taxon>Ascodesmis</taxon>
    </lineage>
</organism>
<keyword evidence="1" id="KW-1133">Transmembrane helix</keyword>
<dbReference type="Proteomes" id="UP000298138">
    <property type="component" value="Unassembled WGS sequence"/>
</dbReference>
<sequence length="114" mass="13428">MRFMMLRYEGDLGLQLLIDFLLMIFESILFYWVSDYLFGLIFGLLFQSGVLRGYGGLLGFWIYLLLSSSFLLHLFYCCYIVLYLFVFVSWLLACLLYMFSSLWSGDLKLLGLML</sequence>
<keyword evidence="3" id="KW-1185">Reference proteome</keyword>
<reference evidence="2 3" key="1">
    <citation type="submission" date="2019-04" db="EMBL/GenBank/DDBJ databases">
        <title>Comparative genomics and transcriptomics to analyze fruiting body development in filamentous ascomycetes.</title>
        <authorList>
            <consortium name="DOE Joint Genome Institute"/>
            <person name="Lutkenhaus R."/>
            <person name="Traeger S."/>
            <person name="Breuer J."/>
            <person name="Kuo A."/>
            <person name="Lipzen A."/>
            <person name="Pangilinan J."/>
            <person name="Dilworth D."/>
            <person name="Sandor L."/>
            <person name="Poggeler S."/>
            <person name="Barry K."/>
            <person name="Grigoriev I.V."/>
            <person name="Nowrousian M."/>
        </authorList>
    </citation>
    <scope>NUCLEOTIDE SEQUENCE [LARGE SCALE GENOMIC DNA]</scope>
    <source>
        <strain evidence="2 3">CBS 389.68</strain>
    </source>
</reference>
<feature type="transmembrane region" description="Helical" evidence="1">
    <location>
        <begin position="73"/>
        <end position="99"/>
    </location>
</feature>
<keyword evidence="1" id="KW-0472">Membrane</keyword>
<keyword evidence="1" id="KW-0812">Transmembrane</keyword>
<feature type="transmembrane region" description="Helical" evidence="1">
    <location>
        <begin position="12"/>
        <end position="33"/>
    </location>
</feature>